<keyword evidence="3" id="KW-0472">Membrane</keyword>
<feature type="domain" description="DUF3741" evidence="4">
    <location>
        <begin position="185"/>
        <end position="228"/>
    </location>
</feature>
<gene>
    <name evidence="7" type="ORF">F3Y22_tig00002942pilonHSYRG00021</name>
</gene>
<dbReference type="EMBL" id="VEPZ02000207">
    <property type="protein sequence ID" value="KAE8730447.1"/>
    <property type="molecule type" value="Genomic_DNA"/>
</dbReference>
<dbReference type="AlphaFoldDB" id="A0A6A3CPB1"/>
<feature type="transmembrane region" description="Helical" evidence="3">
    <location>
        <begin position="995"/>
        <end position="1018"/>
    </location>
</feature>
<comment type="caution">
    <text evidence="7">The sequence shown here is derived from an EMBL/GenBank/DDBJ whole genome shotgun (WGS) entry which is preliminary data.</text>
</comment>
<feature type="transmembrane region" description="Helical" evidence="3">
    <location>
        <begin position="1039"/>
        <end position="1059"/>
    </location>
</feature>
<feature type="domain" description="DUF4378" evidence="5">
    <location>
        <begin position="800"/>
        <end position="949"/>
    </location>
</feature>
<evidence type="ECO:0000256" key="3">
    <source>
        <dbReference type="SAM" id="Phobius"/>
    </source>
</evidence>
<accession>A0A6A3CPB1</accession>
<evidence type="ECO:0000259" key="4">
    <source>
        <dbReference type="Pfam" id="PF12552"/>
    </source>
</evidence>
<feature type="region of interest" description="Disordered" evidence="2">
    <location>
        <begin position="109"/>
        <end position="147"/>
    </location>
</feature>
<dbReference type="PANTHER" id="PTHR46836:SF8">
    <property type="entry name" value="AFADIN"/>
    <property type="match status" value="1"/>
</dbReference>
<dbReference type="InterPro" id="IPR025486">
    <property type="entry name" value="DUF4378"/>
</dbReference>
<evidence type="ECO:0000313" key="8">
    <source>
        <dbReference type="Proteomes" id="UP000436088"/>
    </source>
</evidence>
<keyword evidence="8" id="KW-1185">Reference proteome</keyword>
<reference evidence="7" key="1">
    <citation type="submission" date="2019-09" db="EMBL/GenBank/DDBJ databases">
        <title>Draft genome information of white flower Hibiscus syriacus.</title>
        <authorList>
            <person name="Kim Y.-M."/>
        </authorList>
    </citation>
    <scope>NUCLEOTIDE SEQUENCE [LARGE SCALE GENOMIC DNA]</scope>
    <source>
        <strain evidence="7">YM2019G1</strain>
    </source>
</reference>
<evidence type="ECO:0000259" key="6">
    <source>
        <dbReference type="Pfam" id="PF14383"/>
    </source>
</evidence>
<keyword evidence="3" id="KW-0812">Transmembrane</keyword>
<feature type="region of interest" description="Disordered" evidence="2">
    <location>
        <begin position="331"/>
        <end position="356"/>
    </location>
</feature>
<feature type="region of interest" description="Disordered" evidence="2">
    <location>
        <begin position="575"/>
        <end position="618"/>
    </location>
</feature>
<feature type="compositionally biased region" description="Basic residues" evidence="2">
    <location>
        <begin position="345"/>
        <end position="354"/>
    </location>
</feature>
<dbReference type="InterPro" id="IPR032795">
    <property type="entry name" value="DUF3741-assoc"/>
</dbReference>
<proteinExistence type="predicted"/>
<feature type="domain" description="DUF3741" evidence="6">
    <location>
        <begin position="92"/>
        <end position="116"/>
    </location>
</feature>
<dbReference type="Pfam" id="PF14309">
    <property type="entry name" value="DUF4378"/>
    <property type="match status" value="1"/>
</dbReference>
<protein>
    <submittedName>
        <fullName evidence="7">Hydroxyproline-rich glycofamily protein</fullName>
    </submittedName>
</protein>
<name>A0A6A3CPB1_HIBSY</name>
<feature type="compositionally biased region" description="Polar residues" evidence="2">
    <location>
        <begin position="596"/>
        <end position="618"/>
    </location>
</feature>
<organism evidence="7 8">
    <name type="scientific">Hibiscus syriacus</name>
    <name type="common">Rose of Sharon</name>
    <dbReference type="NCBI Taxonomy" id="106335"/>
    <lineage>
        <taxon>Eukaryota</taxon>
        <taxon>Viridiplantae</taxon>
        <taxon>Streptophyta</taxon>
        <taxon>Embryophyta</taxon>
        <taxon>Tracheophyta</taxon>
        <taxon>Spermatophyta</taxon>
        <taxon>Magnoliopsida</taxon>
        <taxon>eudicotyledons</taxon>
        <taxon>Gunneridae</taxon>
        <taxon>Pentapetalae</taxon>
        <taxon>rosids</taxon>
        <taxon>malvids</taxon>
        <taxon>Malvales</taxon>
        <taxon>Malvaceae</taxon>
        <taxon>Malvoideae</taxon>
        <taxon>Hibiscus</taxon>
    </lineage>
</organism>
<keyword evidence="3" id="KW-1133">Transmembrane helix</keyword>
<evidence type="ECO:0000256" key="1">
    <source>
        <dbReference type="SAM" id="Coils"/>
    </source>
</evidence>
<sequence>MKTFGYWSHKISSFSSDQTLIDLLPLTAPSSFRGDMNIQKQRNCPKLPSDSSSCSSDTTNEKQLMFAFTSTSSKQSTGTPMNKLLAREMSKENEPRRRSPSIIARLMGLDGLPPRQHGHKHQNGIESSQGSTFDSWQSSRKSSKDEQEFKDVFEVLDALKMESAGFSQGSANSNLSDAKVAFIGQKFMKAKRLSTDEKLQDSKEFNDTLEVLDSNTDLLLKFFQQPDSLFTKHLHDLRGMPPQSHCSHVSAIKSSRTLNKENGSLAHKNGSKTRTKHHCESPQGHQEGCPSHPHGRCAAHNPPKSPTFQLEETKGQAFVPTRIVVLKPNLGKLQNSSRTSSSPRSSHHFPSKFTRHSEILGVEDKEAEMRGKNNVHQDTVFSTHNPRDSREMMGKEITRKMKNSFNNNSMTISTSKLRGYAGDESSCDVSGSESANDSDVTTLSYRDNIGWNERHRGHHPVLVNHQGSTLGEMLANSDREAIPGNSSGSVGMEGCSEVGRCGGPAVWNEPLGISSRDGWKDGCLGNLSRSRSLPASYTDFGSPRKSARHESLLRNKYVIPKEGFKLDQNKAVKGNFNQKEAPLPSNQRSRVKKSQFLDSSCSNKDYSGTSQDSENTPYQVKQNKLSEHILMVSRASAGTAVDSSSVENAEGVNDLNMPVLSEPSNIELSAPASLNAVVASTSDLDNLNSQEPSEGPKQMTPDCPVPELESQVCSKEAEQPSPVSVIEAPFADDASSGSECFESISADLHELRMQLRQLQLESEVYEDGAMLLSSDDDGNEVSVGLAEENGRPKPEENWESVYIVDVLVDSGIRRAEPDTFLAAWHSTECPVNPLVFEELEKKYCNVNSRSRADRRLMFDRINSKILEIYQQYRDQPQMISGRKLIIPECNIGELEDSLCKSLVSQSKKPHMDEGETVFAGEFQWLDLRTDVDEIGRGIERLLVDELVSEVVTVVAVLIATIAFAAIFNVPGQYADSPQDISPGVSPGQARIAPKLQFMIFIVFDVVSLFISLAVVVVQTSVVVIQRKAKKQMMAIINKLMWSACVLISIAFLSLSYIVVGEDERWSSMNRGSQSMSMSHMDSNRSHVFDYIAFTVIVAITGAIVVIASISEGNATAISRALSQMRTAI</sequence>
<dbReference type="Pfam" id="PF12552">
    <property type="entry name" value="DUF3741"/>
    <property type="match status" value="1"/>
</dbReference>
<feature type="region of interest" description="Disordered" evidence="2">
    <location>
        <begin position="260"/>
        <end position="297"/>
    </location>
</feature>
<feature type="transmembrane region" description="Helical" evidence="3">
    <location>
        <begin position="1090"/>
        <end position="1109"/>
    </location>
</feature>
<feature type="compositionally biased region" description="Polar residues" evidence="2">
    <location>
        <begin position="124"/>
        <end position="140"/>
    </location>
</feature>
<feature type="region of interest" description="Disordered" evidence="2">
    <location>
        <begin position="685"/>
        <end position="704"/>
    </location>
</feature>
<evidence type="ECO:0000313" key="7">
    <source>
        <dbReference type="EMBL" id="KAE8730447.1"/>
    </source>
</evidence>
<dbReference type="Pfam" id="PF14383">
    <property type="entry name" value="VARLMGL"/>
    <property type="match status" value="1"/>
</dbReference>
<dbReference type="Proteomes" id="UP000436088">
    <property type="component" value="Unassembled WGS sequence"/>
</dbReference>
<evidence type="ECO:0000259" key="5">
    <source>
        <dbReference type="Pfam" id="PF14309"/>
    </source>
</evidence>
<dbReference type="InterPro" id="IPR022212">
    <property type="entry name" value="DUF3741"/>
</dbReference>
<keyword evidence="1" id="KW-0175">Coiled coil</keyword>
<feature type="coiled-coil region" evidence="1">
    <location>
        <begin position="741"/>
        <end position="768"/>
    </location>
</feature>
<evidence type="ECO:0000256" key="2">
    <source>
        <dbReference type="SAM" id="MobiDB-lite"/>
    </source>
</evidence>
<dbReference type="PANTHER" id="PTHR46836">
    <property type="entry name" value="AFADIN"/>
    <property type="match status" value="1"/>
</dbReference>